<dbReference type="InterPro" id="IPR018929">
    <property type="entry name" value="DUF2510"/>
</dbReference>
<dbReference type="Pfam" id="PF10708">
    <property type="entry name" value="DUF2510"/>
    <property type="match status" value="1"/>
</dbReference>
<feature type="region of interest" description="Disordered" evidence="1">
    <location>
        <begin position="80"/>
        <end position="132"/>
    </location>
</feature>
<dbReference type="RefSeq" id="WP_182560021.1">
    <property type="nucleotide sequence ID" value="NZ_JACGWT010000003.1"/>
</dbReference>
<keyword evidence="2" id="KW-0472">Membrane</keyword>
<keyword evidence="2" id="KW-0812">Transmembrane</keyword>
<accession>A0A7W3P5Z1</accession>
<dbReference type="Proteomes" id="UP000523079">
    <property type="component" value="Unassembled WGS sequence"/>
</dbReference>
<name>A0A7W3P5Z1_9ACTN</name>
<feature type="domain" description="DUF2510" evidence="3">
    <location>
        <begin position="5"/>
        <end position="37"/>
    </location>
</feature>
<dbReference type="EMBL" id="JACGWT010000003">
    <property type="protein sequence ID" value="MBA8794444.1"/>
    <property type="molecule type" value="Genomic_DNA"/>
</dbReference>
<feature type="region of interest" description="Disordered" evidence="1">
    <location>
        <begin position="27"/>
        <end position="53"/>
    </location>
</feature>
<feature type="transmembrane region" description="Helical" evidence="2">
    <location>
        <begin position="59"/>
        <end position="78"/>
    </location>
</feature>
<evidence type="ECO:0000259" key="3">
    <source>
        <dbReference type="Pfam" id="PF10708"/>
    </source>
</evidence>
<keyword evidence="2" id="KW-1133">Transmembrane helix</keyword>
<gene>
    <name evidence="4" type="ORF">FHX74_002063</name>
</gene>
<dbReference type="AlphaFoldDB" id="A0A7W3P5Z1"/>
<evidence type="ECO:0000256" key="2">
    <source>
        <dbReference type="SAM" id="Phobius"/>
    </source>
</evidence>
<proteinExistence type="predicted"/>
<organism evidence="4 5">
    <name type="scientific">Microlunatus kandeliicorticis</name>
    <dbReference type="NCBI Taxonomy" id="1759536"/>
    <lineage>
        <taxon>Bacteria</taxon>
        <taxon>Bacillati</taxon>
        <taxon>Actinomycetota</taxon>
        <taxon>Actinomycetes</taxon>
        <taxon>Propionibacteriales</taxon>
        <taxon>Propionibacteriaceae</taxon>
        <taxon>Microlunatus</taxon>
    </lineage>
</organism>
<sequence length="305" mass="32548">MADGGWYPDPGGRPDLYRYWDGRNWSAEVTTDPRTPPPAGGGAPGVPTSSRPGRSRGPLLLGLAVLVVIAVVVAAIGLRGSGTGTVSDPAPNPTASGWDDSSPLPTATPPPSDGTPSPTTQGRPPAGSVLCPFESNVRQTHPADGRVHGGKLSFPQVADYPGPRMDRSLSWWGDANSQTQYTEPGWISIFAVGQTRTADSGFATPQQVAESSMQCAITQGWYAYFRNRRDLVNRAVTVDGFRGWIISSEIRVDNPDISVDGDRLTFIAVDDGRDDWISVYCGMVPLGDTARIALDDRVRSQLRVG</sequence>
<evidence type="ECO:0000313" key="5">
    <source>
        <dbReference type="Proteomes" id="UP000523079"/>
    </source>
</evidence>
<evidence type="ECO:0000313" key="4">
    <source>
        <dbReference type="EMBL" id="MBA8794444.1"/>
    </source>
</evidence>
<evidence type="ECO:0000256" key="1">
    <source>
        <dbReference type="SAM" id="MobiDB-lite"/>
    </source>
</evidence>
<reference evidence="4 5" key="1">
    <citation type="submission" date="2020-07" db="EMBL/GenBank/DDBJ databases">
        <title>Sequencing the genomes of 1000 actinobacteria strains.</title>
        <authorList>
            <person name="Klenk H.-P."/>
        </authorList>
    </citation>
    <scope>NUCLEOTIDE SEQUENCE [LARGE SCALE GENOMIC DNA]</scope>
    <source>
        <strain evidence="4 5">DSM 100723</strain>
    </source>
</reference>
<keyword evidence="5" id="KW-1185">Reference proteome</keyword>
<protein>
    <recommendedName>
        <fullName evidence="3">DUF2510 domain-containing protein</fullName>
    </recommendedName>
</protein>
<comment type="caution">
    <text evidence="4">The sequence shown here is derived from an EMBL/GenBank/DDBJ whole genome shotgun (WGS) entry which is preliminary data.</text>
</comment>